<feature type="transmembrane region" description="Helical" evidence="12">
    <location>
        <begin position="748"/>
        <end position="766"/>
    </location>
</feature>
<dbReference type="SFLD" id="SFLDG00002">
    <property type="entry name" value="C1.7:_P-type_atpase_like"/>
    <property type="match status" value="1"/>
</dbReference>
<protein>
    <submittedName>
        <fullName evidence="14">H+-transporting ATPase</fullName>
    </submittedName>
</protein>
<evidence type="ECO:0000256" key="5">
    <source>
        <dbReference type="ARBA" id="ARBA00022723"/>
    </source>
</evidence>
<evidence type="ECO:0000256" key="8">
    <source>
        <dbReference type="ARBA" id="ARBA00022842"/>
    </source>
</evidence>
<dbReference type="InterPro" id="IPR023299">
    <property type="entry name" value="ATPase_P-typ_cyto_dom_N"/>
</dbReference>
<dbReference type="GO" id="GO:0046872">
    <property type="term" value="F:metal ion binding"/>
    <property type="evidence" value="ECO:0007669"/>
    <property type="project" value="UniProtKB-KW"/>
</dbReference>
<dbReference type="EMBL" id="FUWJ01000001">
    <property type="protein sequence ID" value="SJZ38661.1"/>
    <property type="molecule type" value="Genomic_DNA"/>
</dbReference>
<feature type="transmembrane region" description="Helical" evidence="12">
    <location>
        <begin position="641"/>
        <end position="661"/>
    </location>
</feature>
<sequence length="859" mass="91292">MAASSIAGDKTKTSDADLEKLPLRDVLAKLTVDPTQGLTAAEAQKRLDHYGPNALAEKTESFALKLIRHFMGPIAYMIEAAALVSAVIGHWEDFAIILGLLLFNVALELWQDRKASNALAALKKGLAPEATALRDGKWQTIDAAVLVPGDIVKIRLGVIVPADLRMVSGDYASIDQAALTGESLPVAKKVGDAAYSGSVVKQGEMEAVVIATGSSTFFGRTAKLVAGAGAVSHAQQAMFQIGNFLIAIAVVLAAIMVAVKVYHDIVIADTWGLKDALGILQFVLVLLVASIPVAMPTVFSITMALGALALSREKAIVSKLSAIEEMAGVSILCSDKTGTLTKNQLKLGEPILLAAADAQDCILAGALASRAEDRDAIDTAVIDALADRDALQPWKQLKFVPFDPVTKRTEATVADASGHKIVVAKGAPQAIVDLARPSKDIADRVTQTVAALAAKGSRALGVARSTDEGQSWTVLGILPMFDPPRDDSKATIERANAKGVSVKMVTGDDTAIAIETARQLGMGTNIIPAADAFPKDMDPNNVPPQIVDAIERADGFARVFPEHKYAIVKALQSRGHIVAMTGDGVNDAPALKQADCGTAVSGATDAARGAAALILTAPGLSVINSAIDEARRIFARITSYTIYRVTLTMDIMFLVVLSSIFLGFQPLTAVMIVVMSLLDDLPIMAIAYDNTRVSEKPIRWKLPRLLGVSATLGFFSIVQSFGLLLIGMEIIGHPAHGAALGLGTTHQLQTVMFLQLVAGGHLLLFVTRTERWFFLPPFPAATLFWAIVATQIVAVVMCAAGWLVEPISWRLIGAIWAYNIAWLFVMGAARLATERFADYRTDRHLASTQMVNQPLRTAP</sequence>
<dbReference type="GO" id="GO:0016887">
    <property type="term" value="F:ATP hydrolysis activity"/>
    <property type="evidence" value="ECO:0007669"/>
    <property type="project" value="InterPro"/>
</dbReference>
<evidence type="ECO:0000313" key="15">
    <source>
        <dbReference type="Proteomes" id="UP000190092"/>
    </source>
</evidence>
<dbReference type="NCBIfam" id="TIGR01494">
    <property type="entry name" value="ATPase_P-type"/>
    <property type="match status" value="2"/>
</dbReference>
<proteinExistence type="inferred from homology"/>
<dbReference type="InterPro" id="IPR001757">
    <property type="entry name" value="P_typ_ATPase"/>
</dbReference>
<keyword evidence="7" id="KW-0067">ATP-binding</keyword>
<dbReference type="OrthoDB" id="391538at2"/>
<feature type="transmembrane region" description="Helical" evidence="12">
    <location>
        <begin position="667"/>
        <end position="688"/>
    </location>
</feature>
<evidence type="ECO:0000256" key="11">
    <source>
        <dbReference type="ARBA" id="ARBA00023136"/>
    </source>
</evidence>
<dbReference type="InterPro" id="IPR023298">
    <property type="entry name" value="ATPase_P-typ_TM_dom_sf"/>
</dbReference>
<feature type="transmembrane region" description="Helical" evidence="12">
    <location>
        <begin position="282"/>
        <end position="310"/>
    </location>
</feature>
<comment type="similarity">
    <text evidence="2">Belongs to the cation transport ATPase (P-type) (TC 3.A.3) family. Type IIIA subfamily.</text>
</comment>
<feature type="transmembrane region" description="Helical" evidence="12">
    <location>
        <begin position="708"/>
        <end position="728"/>
    </location>
</feature>
<dbReference type="Proteomes" id="UP000190092">
    <property type="component" value="Unassembled WGS sequence"/>
</dbReference>
<dbReference type="GO" id="GO:0016020">
    <property type="term" value="C:membrane"/>
    <property type="evidence" value="ECO:0007669"/>
    <property type="project" value="UniProtKB-SubCell"/>
</dbReference>
<dbReference type="NCBIfam" id="TIGR01647">
    <property type="entry name" value="ATPase-IIIA_H"/>
    <property type="match status" value="1"/>
</dbReference>
<dbReference type="RefSeq" id="WP_085932491.1">
    <property type="nucleotide sequence ID" value="NZ_FUWJ01000001.1"/>
</dbReference>
<keyword evidence="11 12" id="KW-0472">Membrane</keyword>
<dbReference type="SMART" id="SM00831">
    <property type="entry name" value="Cation_ATPase_N"/>
    <property type="match status" value="1"/>
</dbReference>
<keyword evidence="6" id="KW-0547">Nucleotide-binding</keyword>
<keyword evidence="10 12" id="KW-1133">Transmembrane helix</keyword>
<evidence type="ECO:0000256" key="12">
    <source>
        <dbReference type="SAM" id="Phobius"/>
    </source>
</evidence>
<dbReference type="GO" id="GO:0008553">
    <property type="term" value="F:P-type proton-exporting transporter activity"/>
    <property type="evidence" value="ECO:0007669"/>
    <property type="project" value="InterPro"/>
</dbReference>
<dbReference type="GO" id="GO:0120029">
    <property type="term" value="P:proton export across plasma membrane"/>
    <property type="evidence" value="ECO:0007669"/>
    <property type="project" value="InterPro"/>
</dbReference>
<dbReference type="SUPFAM" id="SSF56784">
    <property type="entry name" value="HAD-like"/>
    <property type="match status" value="1"/>
</dbReference>
<evidence type="ECO:0000256" key="3">
    <source>
        <dbReference type="ARBA" id="ARBA00022553"/>
    </source>
</evidence>
<dbReference type="Gene3D" id="3.40.1110.10">
    <property type="entry name" value="Calcium-transporting ATPase, cytoplasmic domain N"/>
    <property type="match status" value="1"/>
</dbReference>
<dbReference type="PROSITE" id="PS00154">
    <property type="entry name" value="ATPASE_E1_E2"/>
    <property type="match status" value="1"/>
</dbReference>
<dbReference type="GO" id="GO:0005524">
    <property type="term" value="F:ATP binding"/>
    <property type="evidence" value="ECO:0007669"/>
    <property type="project" value="UniProtKB-KW"/>
</dbReference>
<evidence type="ECO:0000256" key="4">
    <source>
        <dbReference type="ARBA" id="ARBA00022692"/>
    </source>
</evidence>
<dbReference type="STRING" id="225324.SAMN02745126_00798"/>
<dbReference type="InterPro" id="IPR044492">
    <property type="entry name" value="P_typ_ATPase_HD_dom"/>
</dbReference>
<keyword evidence="3" id="KW-0597">Phosphoprotein</keyword>
<accession>A0A1T4K8C8</accession>
<dbReference type="InterPro" id="IPR008250">
    <property type="entry name" value="ATPase_P-typ_transduc_dom_A_sf"/>
</dbReference>
<gene>
    <name evidence="14" type="ORF">SAMN02745126_00798</name>
</gene>
<dbReference type="Gene3D" id="2.70.150.10">
    <property type="entry name" value="Calcium-transporting ATPase, cytoplasmic transduction domain A"/>
    <property type="match status" value="1"/>
</dbReference>
<dbReference type="InterPro" id="IPR018303">
    <property type="entry name" value="ATPase_P-typ_P_site"/>
</dbReference>
<dbReference type="FunFam" id="3.40.1110.10:FF:000005">
    <property type="entry name" value="Plasma membrane ATPase"/>
    <property type="match status" value="1"/>
</dbReference>
<evidence type="ECO:0000256" key="6">
    <source>
        <dbReference type="ARBA" id="ARBA00022741"/>
    </source>
</evidence>
<dbReference type="InterPro" id="IPR036412">
    <property type="entry name" value="HAD-like_sf"/>
</dbReference>
<keyword evidence="9" id="KW-1278">Translocase</keyword>
<dbReference type="Pfam" id="PF00690">
    <property type="entry name" value="Cation_ATPase_N"/>
    <property type="match status" value="1"/>
</dbReference>
<keyword evidence="8" id="KW-0460">Magnesium</keyword>
<comment type="subcellular location">
    <subcellularLocation>
        <location evidence="1">Membrane</location>
        <topology evidence="1">Multi-pass membrane protein</topology>
    </subcellularLocation>
</comment>
<evidence type="ECO:0000313" key="14">
    <source>
        <dbReference type="EMBL" id="SJZ38661.1"/>
    </source>
</evidence>
<dbReference type="Gene3D" id="1.20.1110.10">
    <property type="entry name" value="Calcium-transporting ATPase, transmembrane domain"/>
    <property type="match status" value="1"/>
</dbReference>
<keyword evidence="15" id="KW-1185">Reference proteome</keyword>
<dbReference type="Gene3D" id="3.40.50.1000">
    <property type="entry name" value="HAD superfamily/HAD-like"/>
    <property type="match status" value="1"/>
</dbReference>
<evidence type="ECO:0000256" key="9">
    <source>
        <dbReference type="ARBA" id="ARBA00022967"/>
    </source>
</evidence>
<evidence type="ECO:0000256" key="2">
    <source>
        <dbReference type="ARBA" id="ARBA00008804"/>
    </source>
</evidence>
<dbReference type="InterPro" id="IPR004014">
    <property type="entry name" value="ATPase_P-typ_cation-transptr_N"/>
</dbReference>
<dbReference type="CDD" id="cd02076">
    <property type="entry name" value="P-type_ATPase_H"/>
    <property type="match status" value="1"/>
</dbReference>
<dbReference type="PANTHER" id="PTHR42861">
    <property type="entry name" value="CALCIUM-TRANSPORTING ATPASE"/>
    <property type="match status" value="1"/>
</dbReference>
<feature type="transmembrane region" description="Helical" evidence="12">
    <location>
        <begin position="94"/>
        <end position="110"/>
    </location>
</feature>
<evidence type="ECO:0000256" key="1">
    <source>
        <dbReference type="ARBA" id="ARBA00004141"/>
    </source>
</evidence>
<name>A0A1T4K8C8_9HYPH</name>
<keyword evidence="4 12" id="KW-0812">Transmembrane</keyword>
<dbReference type="PRINTS" id="PR00119">
    <property type="entry name" value="CATATPASE"/>
</dbReference>
<keyword evidence="5" id="KW-0479">Metal-binding</keyword>
<feature type="transmembrane region" description="Helical" evidence="12">
    <location>
        <begin position="70"/>
        <end position="88"/>
    </location>
</feature>
<evidence type="ECO:0000256" key="10">
    <source>
        <dbReference type="ARBA" id="ARBA00022989"/>
    </source>
</evidence>
<dbReference type="Pfam" id="PF00122">
    <property type="entry name" value="E1-E2_ATPase"/>
    <property type="match status" value="1"/>
</dbReference>
<organism evidence="14 15">
    <name type="scientific">Enhydrobacter aerosaccus</name>
    <dbReference type="NCBI Taxonomy" id="225324"/>
    <lineage>
        <taxon>Bacteria</taxon>
        <taxon>Pseudomonadati</taxon>
        <taxon>Pseudomonadota</taxon>
        <taxon>Alphaproteobacteria</taxon>
        <taxon>Hyphomicrobiales</taxon>
        <taxon>Enhydrobacter</taxon>
    </lineage>
</organism>
<evidence type="ECO:0000256" key="7">
    <source>
        <dbReference type="ARBA" id="ARBA00022840"/>
    </source>
</evidence>
<dbReference type="SUPFAM" id="SSF81653">
    <property type="entry name" value="Calcium ATPase, transduction domain A"/>
    <property type="match status" value="1"/>
</dbReference>
<dbReference type="InterPro" id="IPR023214">
    <property type="entry name" value="HAD_sf"/>
</dbReference>
<dbReference type="InterPro" id="IPR059000">
    <property type="entry name" value="ATPase_P-type_domA"/>
</dbReference>
<feature type="domain" description="Cation-transporting P-type ATPase N-terminal" evidence="13">
    <location>
        <begin position="17"/>
        <end position="90"/>
    </location>
</feature>
<dbReference type="PRINTS" id="PR00120">
    <property type="entry name" value="HATPASE"/>
</dbReference>
<dbReference type="SFLD" id="SFLDF00027">
    <property type="entry name" value="p-type_atpase"/>
    <property type="match status" value="1"/>
</dbReference>
<dbReference type="SFLD" id="SFLDS00003">
    <property type="entry name" value="Haloacid_Dehalogenase"/>
    <property type="match status" value="1"/>
</dbReference>
<dbReference type="FunFam" id="2.70.150.10:FF:000004">
    <property type="entry name" value="Plasma membrane ATPase"/>
    <property type="match status" value="1"/>
</dbReference>
<dbReference type="Pfam" id="PF00702">
    <property type="entry name" value="Hydrolase"/>
    <property type="match status" value="1"/>
</dbReference>
<dbReference type="FunFam" id="3.40.50.1000:FF:000211">
    <property type="entry name" value="Plasma membrane ATPase"/>
    <property type="match status" value="1"/>
</dbReference>
<reference evidence="15" key="1">
    <citation type="submission" date="2017-02" db="EMBL/GenBank/DDBJ databases">
        <authorList>
            <person name="Varghese N."/>
            <person name="Submissions S."/>
        </authorList>
    </citation>
    <scope>NUCLEOTIDE SEQUENCE [LARGE SCALE GENOMIC DNA]</scope>
    <source>
        <strain evidence="15">ATCC 27094</strain>
    </source>
</reference>
<dbReference type="SUPFAM" id="SSF81665">
    <property type="entry name" value="Calcium ATPase, transmembrane domain M"/>
    <property type="match status" value="1"/>
</dbReference>
<dbReference type="AlphaFoldDB" id="A0A1T4K8C8"/>
<evidence type="ECO:0000259" key="13">
    <source>
        <dbReference type="SMART" id="SM00831"/>
    </source>
</evidence>
<feature type="transmembrane region" description="Helical" evidence="12">
    <location>
        <begin position="778"/>
        <end position="803"/>
    </location>
</feature>
<feature type="transmembrane region" description="Helical" evidence="12">
    <location>
        <begin position="241"/>
        <end position="262"/>
    </location>
</feature>
<dbReference type="InterPro" id="IPR006534">
    <property type="entry name" value="P-type_ATPase_IIIA"/>
</dbReference>
<feature type="transmembrane region" description="Helical" evidence="12">
    <location>
        <begin position="815"/>
        <end position="833"/>
    </location>
</feature>